<protein>
    <submittedName>
        <fullName evidence="1">Uncharacterized protein</fullName>
    </submittedName>
</protein>
<dbReference type="Proteomes" id="UP000824533">
    <property type="component" value="Linkage Group LG08"/>
</dbReference>
<comment type="caution">
    <text evidence="1">The sequence shown here is derived from an EMBL/GenBank/DDBJ whole genome shotgun (WGS) entry which is preliminary data.</text>
</comment>
<reference evidence="1 2" key="1">
    <citation type="journal article" date="2021" name="Front. Genet.">
        <title>Chromosome-Level Genome Assembly Reveals Significant Gene Expansion in the Toll and IMD Signaling Pathways of Dendrolimus kikuchii.</title>
        <authorList>
            <person name="Zhou J."/>
            <person name="Wu P."/>
            <person name="Xiong Z."/>
            <person name="Liu N."/>
            <person name="Zhao N."/>
            <person name="Ji M."/>
            <person name="Qiu Y."/>
            <person name="Yang B."/>
        </authorList>
    </citation>
    <scope>NUCLEOTIDE SEQUENCE [LARGE SCALE GENOMIC DNA]</scope>
    <source>
        <strain evidence="1">Ann1</strain>
    </source>
</reference>
<organism evidence="1 2">
    <name type="scientific">Dendrolimus kikuchii</name>
    <dbReference type="NCBI Taxonomy" id="765133"/>
    <lineage>
        <taxon>Eukaryota</taxon>
        <taxon>Metazoa</taxon>
        <taxon>Ecdysozoa</taxon>
        <taxon>Arthropoda</taxon>
        <taxon>Hexapoda</taxon>
        <taxon>Insecta</taxon>
        <taxon>Pterygota</taxon>
        <taxon>Neoptera</taxon>
        <taxon>Endopterygota</taxon>
        <taxon>Lepidoptera</taxon>
        <taxon>Glossata</taxon>
        <taxon>Ditrysia</taxon>
        <taxon>Bombycoidea</taxon>
        <taxon>Lasiocampidae</taxon>
        <taxon>Dendrolimus</taxon>
    </lineage>
</organism>
<evidence type="ECO:0000313" key="2">
    <source>
        <dbReference type="Proteomes" id="UP000824533"/>
    </source>
</evidence>
<gene>
    <name evidence="1" type="ORF">K1T71_004986</name>
</gene>
<accession>A0ACC1D6C4</accession>
<name>A0ACC1D6C4_9NEOP</name>
<keyword evidence="2" id="KW-1185">Reference proteome</keyword>
<dbReference type="EMBL" id="CM034394">
    <property type="protein sequence ID" value="KAJ0179274.1"/>
    <property type="molecule type" value="Genomic_DNA"/>
</dbReference>
<proteinExistence type="predicted"/>
<evidence type="ECO:0000313" key="1">
    <source>
        <dbReference type="EMBL" id="KAJ0179274.1"/>
    </source>
</evidence>
<sequence length="88" mass="10188">MSKSILYRALLVYVASILNGVWLCMSTVMSILDMYIQSNKKDYQAHKARRMLHLLNRMRNKTTKKICRVIVGTLMVAPWPALIYNIVS</sequence>